<dbReference type="SUPFAM" id="SSF53300">
    <property type="entry name" value="vWA-like"/>
    <property type="match status" value="1"/>
</dbReference>
<dbReference type="SUPFAM" id="SSF48403">
    <property type="entry name" value="Ankyrin repeat"/>
    <property type="match status" value="1"/>
</dbReference>
<organism evidence="1 2">
    <name type="scientific">Stachybotrys chartarum (strain CBS 109288 / IBT 7711)</name>
    <name type="common">Toxic black mold</name>
    <name type="synonym">Stilbospora chartarum</name>
    <dbReference type="NCBI Taxonomy" id="1280523"/>
    <lineage>
        <taxon>Eukaryota</taxon>
        <taxon>Fungi</taxon>
        <taxon>Dikarya</taxon>
        <taxon>Ascomycota</taxon>
        <taxon>Pezizomycotina</taxon>
        <taxon>Sordariomycetes</taxon>
        <taxon>Hypocreomycetidae</taxon>
        <taxon>Hypocreales</taxon>
        <taxon>Stachybotryaceae</taxon>
        <taxon>Stachybotrys</taxon>
    </lineage>
</organism>
<dbReference type="OrthoDB" id="2142040at2759"/>
<dbReference type="Gene3D" id="3.40.50.410">
    <property type="entry name" value="von Willebrand factor, type A domain"/>
    <property type="match status" value="1"/>
</dbReference>
<protein>
    <submittedName>
        <fullName evidence="1">Uncharacterized protein</fullName>
    </submittedName>
</protein>
<dbReference type="PANTHER" id="PTHR34706:SF3">
    <property type="entry name" value="ANKYRIN REPEAT PROTEIN (AFU_ORTHOLOGUE AFUA_7G06200)"/>
    <property type="match status" value="1"/>
</dbReference>
<gene>
    <name evidence="1" type="ORF">S7711_00124</name>
</gene>
<dbReference type="InterPro" id="IPR036465">
    <property type="entry name" value="vWFA_dom_sf"/>
</dbReference>
<dbReference type="HOGENOM" id="CLU_024883_0_0_1"/>
<evidence type="ECO:0000313" key="1">
    <source>
        <dbReference type="EMBL" id="KEY72110.1"/>
    </source>
</evidence>
<dbReference type="Pfam" id="PF12796">
    <property type="entry name" value="Ank_2"/>
    <property type="match status" value="1"/>
</dbReference>
<keyword evidence="2" id="KW-1185">Reference proteome</keyword>
<dbReference type="InterPro" id="IPR036770">
    <property type="entry name" value="Ankyrin_rpt-contain_sf"/>
</dbReference>
<dbReference type="PANTHER" id="PTHR34706">
    <property type="entry name" value="SLR1338 PROTEIN"/>
    <property type="match status" value="1"/>
</dbReference>
<accession>A0A084B3I1</accession>
<dbReference type="SMART" id="SM00248">
    <property type="entry name" value="ANK"/>
    <property type="match status" value="3"/>
</dbReference>
<dbReference type="InterPro" id="IPR002110">
    <property type="entry name" value="Ankyrin_rpt"/>
</dbReference>
<dbReference type="AlphaFoldDB" id="A0A084B3I1"/>
<dbReference type="Proteomes" id="UP000028045">
    <property type="component" value="Unassembled WGS sequence"/>
</dbReference>
<dbReference type="EMBL" id="KL648097">
    <property type="protein sequence ID" value="KEY72110.1"/>
    <property type="molecule type" value="Genomic_DNA"/>
</dbReference>
<proteinExistence type="predicted"/>
<name>A0A084B3I1_STACB</name>
<dbReference type="Gene3D" id="1.25.40.20">
    <property type="entry name" value="Ankyrin repeat-containing domain"/>
    <property type="match status" value="1"/>
</dbReference>
<reference evidence="1 2" key="1">
    <citation type="journal article" date="2014" name="BMC Genomics">
        <title>Comparative genome sequencing reveals chemotype-specific gene clusters in the toxigenic black mold Stachybotrys.</title>
        <authorList>
            <person name="Semeiks J."/>
            <person name="Borek D."/>
            <person name="Otwinowski Z."/>
            <person name="Grishin N.V."/>
        </authorList>
    </citation>
    <scope>NUCLEOTIDE SEQUENCE [LARGE SCALE GENOMIC DNA]</scope>
    <source>
        <strain evidence="2">CBS 109288 / IBT 7711</strain>
    </source>
</reference>
<evidence type="ECO:0000313" key="2">
    <source>
        <dbReference type="Proteomes" id="UP000028045"/>
    </source>
</evidence>
<sequence length="497" mass="54712">MDVFAQARNGMLNAVQLTAYLQHHGNTVNDVDTRGARFSILSTAIKAGQATTVRFLLDQGANPRLPSGHGCYPLWVAANAKKNRPEIVQMLLGEGARPDETSDDCDNDTPLMVAITQSRDCKVISLLVDARASLDKTNNDGVTARELAEQSGDARILTAIAPAAERPLARPELVNALVSLTTFILDYVNSGVLHGVVKGVVSTMYHINQNATANAELAAEIGQPTTVEDFKQSINTYVEDSGLGQFFAGNPEFLQGIAEKAAELRQDPNNLLTEEDQIRDLTTLALYKPIFFCDDSGSMRGQRLESQKALVQRMAKIATKLVPDGTGVKLDFIHSTVGQDDLDEAGLQEVLNSVRLSKGTPIGTRLRDKILEPLIYNKLDHGERLTRPYLIMVITDGDPTRELPDTLKKNIVECMTRLNAAYYEPEAVRFGVSRVGNEEAARLFLKDLRSDVGLKRVVYCTTEQLDENLAEFKENDKNLESWLLQVLMSPITNRGLD</sequence>